<dbReference type="RefSeq" id="WP_148592051.1">
    <property type="nucleotide sequence ID" value="NZ_CP042997.1"/>
</dbReference>
<dbReference type="KEGG" id="agv:OJF2_11700"/>
<keyword evidence="2" id="KW-1185">Reference proteome</keyword>
<evidence type="ECO:0000313" key="2">
    <source>
        <dbReference type="Proteomes" id="UP000324233"/>
    </source>
</evidence>
<gene>
    <name evidence="1" type="ORF">OJF2_11700</name>
</gene>
<dbReference type="Proteomes" id="UP000324233">
    <property type="component" value="Chromosome"/>
</dbReference>
<name>A0A5B9VXS9_9BACT</name>
<dbReference type="EMBL" id="CP042997">
    <property type="protein sequence ID" value="QEH32691.1"/>
    <property type="molecule type" value="Genomic_DNA"/>
</dbReference>
<sequence length="60" mass="5896">MDFTWQDLVAMAIVLGAAGYLASLAWSAVRGRGAGGCGGGCAKCSSAAEPVVSIGLPAPR</sequence>
<protein>
    <recommendedName>
        <fullName evidence="3">Virus attachment protein p12 family protein</fullName>
    </recommendedName>
</protein>
<proteinExistence type="predicted"/>
<reference evidence="1 2" key="1">
    <citation type="submission" date="2019-08" db="EMBL/GenBank/DDBJ databases">
        <title>Deep-cultivation of Planctomycetes and their phenomic and genomic characterization uncovers novel biology.</title>
        <authorList>
            <person name="Wiegand S."/>
            <person name="Jogler M."/>
            <person name="Boedeker C."/>
            <person name="Pinto D."/>
            <person name="Vollmers J."/>
            <person name="Rivas-Marin E."/>
            <person name="Kohn T."/>
            <person name="Peeters S.H."/>
            <person name="Heuer A."/>
            <person name="Rast P."/>
            <person name="Oberbeckmann S."/>
            <person name="Bunk B."/>
            <person name="Jeske O."/>
            <person name="Meyerdierks A."/>
            <person name="Storesund J.E."/>
            <person name="Kallscheuer N."/>
            <person name="Luecker S."/>
            <person name="Lage O.M."/>
            <person name="Pohl T."/>
            <person name="Merkel B.J."/>
            <person name="Hornburger P."/>
            <person name="Mueller R.-W."/>
            <person name="Bruemmer F."/>
            <person name="Labrenz M."/>
            <person name="Spormann A.M."/>
            <person name="Op den Camp H."/>
            <person name="Overmann J."/>
            <person name="Amann R."/>
            <person name="Jetten M.S.M."/>
            <person name="Mascher T."/>
            <person name="Medema M.H."/>
            <person name="Devos D.P."/>
            <person name="Kaster A.-K."/>
            <person name="Ovreas L."/>
            <person name="Rohde M."/>
            <person name="Galperin M.Y."/>
            <person name="Jogler C."/>
        </authorList>
    </citation>
    <scope>NUCLEOTIDE SEQUENCE [LARGE SCALE GENOMIC DNA]</scope>
    <source>
        <strain evidence="1 2">OJF2</strain>
    </source>
</reference>
<dbReference type="AlphaFoldDB" id="A0A5B9VXS9"/>
<accession>A0A5B9VXS9</accession>
<evidence type="ECO:0008006" key="3">
    <source>
        <dbReference type="Google" id="ProtNLM"/>
    </source>
</evidence>
<evidence type="ECO:0000313" key="1">
    <source>
        <dbReference type="EMBL" id="QEH32691.1"/>
    </source>
</evidence>
<organism evidence="1 2">
    <name type="scientific">Aquisphaera giovannonii</name>
    <dbReference type="NCBI Taxonomy" id="406548"/>
    <lineage>
        <taxon>Bacteria</taxon>
        <taxon>Pseudomonadati</taxon>
        <taxon>Planctomycetota</taxon>
        <taxon>Planctomycetia</taxon>
        <taxon>Isosphaerales</taxon>
        <taxon>Isosphaeraceae</taxon>
        <taxon>Aquisphaera</taxon>
    </lineage>
</organism>
<dbReference type="Pfam" id="PF12669">
    <property type="entry name" value="FeoB_associated"/>
    <property type="match status" value="1"/>
</dbReference>